<reference evidence="4" key="1">
    <citation type="submission" date="2022-11" db="EMBL/GenBank/DDBJ databases">
        <title>Centuries of genome instability and evolution in soft-shell clam transmissible cancer (bioRxiv).</title>
        <authorList>
            <person name="Hart S.F.M."/>
            <person name="Yonemitsu M.A."/>
            <person name="Giersch R.M."/>
            <person name="Beal B.F."/>
            <person name="Arriagada G."/>
            <person name="Davis B.W."/>
            <person name="Ostrander E.A."/>
            <person name="Goff S.P."/>
            <person name="Metzger M.J."/>
        </authorList>
    </citation>
    <scope>NUCLEOTIDE SEQUENCE</scope>
    <source>
        <strain evidence="4">MELC-2E11</strain>
        <tissue evidence="4">Siphon/mantle</tissue>
    </source>
</reference>
<feature type="domain" description="DOMON" evidence="3">
    <location>
        <begin position="159"/>
        <end position="275"/>
    </location>
</feature>
<sequence>MDCTDIVIGSAVGQLSRVGDYYTRDRSTPLADTEYGGTDSLTAAIGEENGGYTTILFRKKVNANDPADHSILPGAMHVIWARGQPAGNYHHVPNSGLEHSGSNPSIPNYYYRDELKYHGRDTSNSAYGHRGFFTLDFYEDPRSSGDGQGCNGAYNSPTGSFSASWVFNETTGVITFTVGADIQVNQWMAIGLNAENRMFGADGYMAWMDGNGSPVVSDSYVQPIADDEQNVNVISGNVTNGRTYVTFSRTLDTGDDVNDFIFDGSACAYLLFSWGGTITVGGGVSATLTQHAQREAPGIIQCFKDCDKAVTVSVEREVPFMIVLSQLLWDNRYDNPNSEQFAELRDYVLPRLESVFEGLQGFKSVKIYRFRAGSVHVDAAVVLERSGEKTSDVESAMKTDVDNAIKNDILEPGSLGDYAVGQMYNVGNPKPVSSPPRPDVPVDDKDEIGTLEYIIIGVVIAGLLFLTLLVIGTFVKRRLAASPTEDIPKNYHYTGQSGTYYQAYANPPMEPTSYHHSSTGNGSTANWKHQPNQPAVFLNGGYEHIHHPAQLNNVGYAELHLDGSLVSGKTVPGEQVGQGAYVTRGYNGTDVAYKKTDDQGDVYIKYVPHSESENAKYVYM</sequence>
<evidence type="ECO:0000259" key="2">
    <source>
        <dbReference type="PROSITE" id="PS50024"/>
    </source>
</evidence>
<gene>
    <name evidence="4" type="ORF">MAR_037068</name>
</gene>
<dbReference type="InterPro" id="IPR045266">
    <property type="entry name" value="DOH_DOMON"/>
</dbReference>
<dbReference type="EMBL" id="CP111024">
    <property type="protein sequence ID" value="WAR23399.1"/>
    <property type="molecule type" value="Genomic_DNA"/>
</dbReference>
<dbReference type="Proteomes" id="UP001164746">
    <property type="component" value="Chromosome 13"/>
</dbReference>
<evidence type="ECO:0000313" key="4">
    <source>
        <dbReference type="EMBL" id="WAR23399.1"/>
    </source>
</evidence>
<keyword evidence="1" id="KW-0472">Membrane</keyword>
<feature type="transmembrane region" description="Helical" evidence="1">
    <location>
        <begin position="453"/>
        <end position="475"/>
    </location>
</feature>
<accession>A0ABY7FPZ6</accession>
<dbReference type="PANTHER" id="PTHR46901">
    <property type="entry name" value="GH04942P"/>
    <property type="match status" value="1"/>
</dbReference>
<dbReference type="SUPFAM" id="SSF82671">
    <property type="entry name" value="SEA domain"/>
    <property type="match status" value="1"/>
</dbReference>
<evidence type="ECO:0000256" key="1">
    <source>
        <dbReference type="SAM" id="Phobius"/>
    </source>
</evidence>
<keyword evidence="1" id="KW-1133">Transmembrane helix</keyword>
<dbReference type="InterPro" id="IPR000082">
    <property type="entry name" value="SEA_dom"/>
</dbReference>
<organism evidence="4 5">
    <name type="scientific">Mya arenaria</name>
    <name type="common">Soft-shell clam</name>
    <dbReference type="NCBI Taxonomy" id="6604"/>
    <lineage>
        <taxon>Eukaryota</taxon>
        <taxon>Metazoa</taxon>
        <taxon>Spiralia</taxon>
        <taxon>Lophotrochozoa</taxon>
        <taxon>Mollusca</taxon>
        <taxon>Bivalvia</taxon>
        <taxon>Autobranchia</taxon>
        <taxon>Heteroconchia</taxon>
        <taxon>Euheterodonta</taxon>
        <taxon>Imparidentia</taxon>
        <taxon>Neoheterodontei</taxon>
        <taxon>Myida</taxon>
        <taxon>Myoidea</taxon>
        <taxon>Myidae</taxon>
        <taxon>Mya</taxon>
    </lineage>
</organism>
<protein>
    <submittedName>
        <fullName evidence="4">Uncharacterized protein</fullName>
    </submittedName>
</protein>
<keyword evidence="1" id="KW-0812">Transmembrane</keyword>
<dbReference type="Pfam" id="PF03351">
    <property type="entry name" value="DOMON"/>
    <property type="match status" value="2"/>
</dbReference>
<dbReference type="SMART" id="SM00664">
    <property type="entry name" value="DoH"/>
    <property type="match status" value="2"/>
</dbReference>
<dbReference type="PROSITE" id="PS50836">
    <property type="entry name" value="DOMON"/>
    <property type="match status" value="2"/>
</dbReference>
<evidence type="ECO:0000259" key="3">
    <source>
        <dbReference type="PROSITE" id="PS50836"/>
    </source>
</evidence>
<keyword evidence="5" id="KW-1185">Reference proteome</keyword>
<dbReference type="Pfam" id="PF01390">
    <property type="entry name" value="SEA"/>
    <property type="match status" value="1"/>
</dbReference>
<dbReference type="PANTHER" id="PTHR46901:SF2">
    <property type="entry name" value="GH04942P"/>
    <property type="match status" value="1"/>
</dbReference>
<proteinExistence type="predicted"/>
<feature type="domain" description="DOMON" evidence="3">
    <location>
        <begin position="1"/>
        <end position="83"/>
    </location>
</feature>
<dbReference type="CDD" id="cd09631">
    <property type="entry name" value="DOMON_DOH"/>
    <property type="match status" value="2"/>
</dbReference>
<name>A0ABY7FPZ6_MYAAR</name>
<dbReference type="PROSITE" id="PS50024">
    <property type="entry name" value="SEA"/>
    <property type="match status" value="1"/>
</dbReference>
<dbReference type="InterPro" id="IPR005018">
    <property type="entry name" value="DOMON_domain"/>
</dbReference>
<feature type="domain" description="SEA" evidence="2">
    <location>
        <begin position="314"/>
        <end position="432"/>
    </location>
</feature>
<evidence type="ECO:0000313" key="5">
    <source>
        <dbReference type="Proteomes" id="UP001164746"/>
    </source>
</evidence>
<dbReference type="InterPro" id="IPR036364">
    <property type="entry name" value="SEA_dom_sf"/>
</dbReference>